<keyword evidence="2" id="KW-0238">DNA-binding</keyword>
<dbReference type="Gene3D" id="1.10.10.60">
    <property type="entry name" value="Homeodomain-like"/>
    <property type="match status" value="1"/>
</dbReference>
<dbReference type="Proteomes" id="UP000294071">
    <property type="component" value="Unassembled WGS sequence"/>
</dbReference>
<dbReference type="GO" id="GO:0043565">
    <property type="term" value="F:sequence-specific DNA binding"/>
    <property type="evidence" value="ECO:0007669"/>
    <property type="project" value="InterPro"/>
</dbReference>
<dbReference type="InterPro" id="IPR018062">
    <property type="entry name" value="HTH_AraC-typ_CS"/>
</dbReference>
<evidence type="ECO:0000313" key="6">
    <source>
        <dbReference type="Proteomes" id="UP000294071"/>
    </source>
</evidence>
<keyword evidence="6" id="KW-1185">Reference proteome</keyword>
<gene>
    <name evidence="5" type="ORF">EUA93_00140</name>
</gene>
<evidence type="ECO:0000313" key="5">
    <source>
        <dbReference type="EMBL" id="RYB92899.1"/>
    </source>
</evidence>
<evidence type="ECO:0000256" key="2">
    <source>
        <dbReference type="ARBA" id="ARBA00023125"/>
    </source>
</evidence>
<dbReference type="Pfam" id="PF12867">
    <property type="entry name" value="DinB_2"/>
    <property type="match status" value="1"/>
</dbReference>
<keyword evidence="3" id="KW-0804">Transcription</keyword>
<dbReference type="RefSeq" id="WP_129397810.1">
    <property type="nucleotide sequence ID" value="NZ_SDWT01000001.1"/>
</dbReference>
<dbReference type="OrthoDB" id="161473at2"/>
<accession>A0A4Q2RY90</accession>
<evidence type="ECO:0000256" key="1">
    <source>
        <dbReference type="ARBA" id="ARBA00023015"/>
    </source>
</evidence>
<dbReference type="PANTHER" id="PTHR11019:SF159">
    <property type="entry name" value="TRANSCRIPTIONAL REGULATOR-RELATED"/>
    <property type="match status" value="1"/>
</dbReference>
<dbReference type="PANTHER" id="PTHR11019">
    <property type="entry name" value="HTH-TYPE TRANSCRIPTIONAL REGULATOR NIMR"/>
    <property type="match status" value="1"/>
</dbReference>
<dbReference type="AlphaFoldDB" id="A0A4Q2RY90"/>
<feature type="domain" description="HTH araC/xylS-type" evidence="4">
    <location>
        <begin position="7"/>
        <end position="105"/>
    </location>
</feature>
<dbReference type="PROSITE" id="PS01124">
    <property type="entry name" value="HTH_ARAC_FAMILY_2"/>
    <property type="match status" value="1"/>
</dbReference>
<organism evidence="5 6">
    <name type="scientific">Nocardioides oleivorans</name>
    <dbReference type="NCBI Taxonomy" id="273676"/>
    <lineage>
        <taxon>Bacteria</taxon>
        <taxon>Bacillati</taxon>
        <taxon>Actinomycetota</taxon>
        <taxon>Actinomycetes</taxon>
        <taxon>Propionibacteriales</taxon>
        <taxon>Nocardioidaceae</taxon>
        <taxon>Nocardioides</taxon>
    </lineage>
</organism>
<proteinExistence type="predicted"/>
<dbReference type="PROSITE" id="PS00041">
    <property type="entry name" value="HTH_ARAC_FAMILY_1"/>
    <property type="match status" value="1"/>
</dbReference>
<dbReference type="SUPFAM" id="SSF46689">
    <property type="entry name" value="Homeodomain-like"/>
    <property type="match status" value="1"/>
</dbReference>
<protein>
    <submittedName>
        <fullName evidence="5">Helix-turn-helix domain-containing protein</fullName>
    </submittedName>
</protein>
<comment type="caution">
    <text evidence="5">The sequence shown here is derived from an EMBL/GenBank/DDBJ whole genome shotgun (WGS) entry which is preliminary data.</text>
</comment>
<dbReference type="InterPro" id="IPR018060">
    <property type="entry name" value="HTH_AraC"/>
</dbReference>
<dbReference type="EMBL" id="SDWT01000001">
    <property type="protein sequence ID" value="RYB92899.1"/>
    <property type="molecule type" value="Genomic_DNA"/>
</dbReference>
<sequence length="301" mass="32829">MSEPGRDRLRELLDAVLDEEHATLADMAGGAFSSPHHFNRRVRSGTGEPPVALRRRVQLERAAWRLSEGASVTDAAFESGYESVEGFARAYARAFGHPPSTPAAGHWLPAPNGIHFHPPMSLWVTSTEQAMNPITEHLVRHDLDDTRHLIDLAKGVPGSAYDAPVVEGLAVLGFDGPDESLGQLLEHLVASKEIWLAAIAGEELPTGGGRGAIELLERHDAVAPRWLATVRDLDARGAWDDRLVDALCDPPESFVMGSVFAHVVTYAAARRQVARHVLRRHGVTVDEGDPITWLRGQRGEE</sequence>
<dbReference type="InterPro" id="IPR024775">
    <property type="entry name" value="DinB-like"/>
</dbReference>
<reference evidence="5 6" key="1">
    <citation type="submission" date="2019-01" db="EMBL/GenBank/DDBJ databases">
        <title>Novel species of Nocardioides.</title>
        <authorList>
            <person name="Liu Q."/>
            <person name="Xin Y.-H."/>
        </authorList>
    </citation>
    <scope>NUCLEOTIDE SEQUENCE [LARGE SCALE GENOMIC DNA]</scope>
    <source>
        <strain evidence="5 6">CGMCC 4.6882</strain>
    </source>
</reference>
<evidence type="ECO:0000256" key="3">
    <source>
        <dbReference type="ARBA" id="ARBA00023163"/>
    </source>
</evidence>
<dbReference type="GO" id="GO:0003700">
    <property type="term" value="F:DNA-binding transcription factor activity"/>
    <property type="evidence" value="ECO:0007669"/>
    <property type="project" value="InterPro"/>
</dbReference>
<keyword evidence="1" id="KW-0805">Transcription regulation</keyword>
<dbReference type="SMART" id="SM00342">
    <property type="entry name" value="HTH_ARAC"/>
    <property type="match status" value="1"/>
</dbReference>
<dbReference type="Pfam" id="PF12833">
    <property type="entry name" value="HTH_18"/>
    <property type="match status" value="1"/>
</dbReference>
<dbReference type="InterPro" id="IPR009057">
    <property type="entry name" value="Homeodomain-like_sf"/>
</dbReference>
<name>A0A4Q2RY90_9ACTN</name>
<evidence type="ECO:0000259" key="4">
    <source>
        <dbReference type="PROSITE" id="PS01124"/>
    </source>
</evidence>